<dbReference type="GO" id="GO:0003677">
    <property type="term" value="F:DNA binding"/>
    <property type="evidence" value="ECO:0007669"/>
    <property type="project" value="UniProtKB-KW"/>
</dbReference>
<dbReference type="PROSITE" id="PS50931">
    <property type="entry name" value="HTH_LYSR"/>
    <property type="match status" value="1"/>
</dbReference>
<dbReference type="PANTHER" id="PTHR30419">
    <property type="entry name" value="HTH-TYPE TRANSCRIPTIONAL REGULATOR YBHD"/>
    <property type="match status" value="1"/>
</dbReference>
<proteinExistence type="inferred from homology"/>
<accession>A0A4D7C242</accession>
<gene>
    <name evidence="6" type="ORF">E6W36_04750</name>
</gene>
<dbReference type="InterPro" id="IPR000847">
    <property type="entry name" value="LysR_HTH_N"/>
</dbReference>
<keyword evidence="3" id="KW-0238">DNA-binding</keyword>
<dbReference type="SUPFAM" id="SSF46785">
    <property type="entry name" value="Winged helix' DNA-binding domain"/>
    <property type="match status" value="1"/>
</dbReference>
<dbReference type="GO" id="GO:0005829">
    <property type="term" value="C:cytosol"/>
    <property type="evidence" value="ECO:0007669"/>
    <property type="project" value="TreeGrafter"/>
</dbReference>
<reference evidence="7" key="1">
    <citation type="submission" date="2019-04" db="EMBL/GenBank/DDBJ databases">
        <title>Complete genome sequence of Sphingomonas sp. W1-2-3.</title>
        <authorList>
            <person name="Im W.T."/>
        </authorList>
    </citation>
    <scope>NUCLEOTIDE SEQUENCE [LARGE SCALE GENOMIC DNA]</scope>
    <source>
        <strain evidence="7">W1-2-3</strain>
    </source>
</reference>
<dbReference type="KEGG" id="hgn:E6W36_04750"/>
<feature type="domain" description="HTH lysR-type" evidence="5">
    <location>
        <begin position="21"/>
        <end position="71"/>
    </location>
</feature>
<dbReference type="InterPro" id="IPR050950">
    <property type="entry name" value="HTH-type_LysR_regulators"/>
</dbReference>
<dbReference type="AlphaFoldDB" id="A0A4D7C242"/>
<dbReference type="InterPro" id="IPR036388">
    <property type="entry name" value="WH-like_DNA-bd_sf"/>
</dbReference>
<organism evidence="6 7">
    <name type="scientific">Hankyongella ginsenosidimutans</name>
    <dbReference type="NCBI Taxonomy" id="1763828"/>
    <lineage>
        <taxon>Bacteria</taxon>
        <taxon>Pseudomonadati</taxon>
        <taxon>Pseudomonadota</taxon>
        <taxon>Alphaproteobacteria</taxon>
        <taxon>Sphingomonadales</taxon>
        <taxon>Sphingomonadaceae</taxon>
        <taxon>Hankyongella</taxon>
    </lineage>
</organism>
<dbReference type="SUPFAM" id="SSF53850">
    <property type="entry name" value="Periplasmic binding protein-like II"/>
    <property type="match status" value="1"/>
</dbReference>
<dbReference type="EMBL" id="CP039704">
    <property type="protein sequence ID" value="QCI79121.1"/>
    <property type="molecule type" value="Genomic_DNA"/>
</dbReference>
<dbReference type="Gene3D" id="3.40.190.290">
    <property type="match status" value="1"/>
</dbReference>
<sequence>MNVRNGQKSLLEWHGVQESAVFVEVVRQGSFTEAARVLFSTQSTVSKMVKQLEEVLGAPLLDRSGRRVIATAAGEIVYRRALGLLGAREDLLSELQELQGLKRGTLRLGIPTVGGEALFAPILSRFRQCYPGIEVQLMEHGSAHLQEALRSGEVDLAGLLQPIPDEFDAAEMRREPIVAVLPVGHPLAQVGSVTLGALADVPAILFDHGFVMHATMIEAYRKEGIKVQIAAQSSQVTFMLALVESGMGVTYLPKLIAQNYATSATQILSLTKPALEWRMTMAWRRNGYRSAAAQAWLDLATNVARGMSVL</sequence>
<comment type="similarity">
    <text evidence="1">Belongs to the LysR transcriptional regulatory family.</text>
</comment>
<dbReference type="Pfam" id="PF03466">
    <property type="entry name" value="LysR_substrate"/>
    <property type="match status" value="1"/>
</dbReference>
<dbReference type="InterPro" id="IPR005119">
    <property type="entry name" value="LysR_subst-bd"/>
</dbReference>
<protein>
    <submittedName>
        <fullName evidence="6">LysR family transcriptional regulator</fullName>
    </submittedName>
</protein>
<dbReference type="PANTHER" id="PTHR30419:SF8">
    <property type="entry name" value="NITROGEN ASSIMILATION TRANSCRIPTIONAL ACTIVATOR-RELATED"/>
    <property type="match status" value="1"/>
</dbReference>
<dbReference type="InterPro" id="IPR036390">
    <property type="entry name" value="WH_DNA-bd_sf"/>
</dbReference>
<dbReference type="Pfam" id="PF00126">
    <property type="entry name" value="HTH_1"/>
    <property type="match status" value="1"/>
</dbReference>
<dbReference type="PRINTS" id="PR00039">
    <property type="entry name" value="HTHLYSR"/>
</dbReference>
<dbReference type="GO" id="GO:0003700">
    <property type="term" value="F:DNA-binding transcription factor activity"/>
    <property type="evidence" value="ECO:0007669"/>
    <property type="project" value="InterPro"/>
</dbReference>
<evidence type="ECO:0000313" key="7">
    <source>
        <dbReference type="Proteomes" id="UP000298714"/>
    </source>
</evidence>
<dbReference type="Gene3D" id="1.10.10.10">
    <property type="entry name" value="Winged helix-like DNA-binding domain superfamily/Winged helix DNA-binding domain"/>
    <property type="match status" value="1"/>
</dbReference>
<evidence type="ECO:0000256" key="1">
    <source>
        <dbReference type="ARBA" id="ARBA00009437"/>
    </source>
</evidence>
<evidence type="ECO:0000256" key="2">
    <source>
        <dbReference type="ARBA" id="ARBA00023015"/>
    </source>
</evidence>
<dbReference type="Proteomes" id="UP000298714">
    <property type="component" value="Chromosome"/>
</dbReference>
<dbReference type="FunFam" id="1.10.10.10:FF:000001">
    <property type="entry name" value="LysR family transcriptional regulator"/>
    <property type="match status" value="1"/>
</dbReference>
<keyword evidence="2" id="KW-0805">Transcription regulation</keyword>
<keyword evidence="4" id="KW-0804">Transcription</keyword>
<name>A0A4D7C242_9SPHN</name>
<evidence type="ECO:0000256" key="3">
    <source>
        <dbReference type="ARBA" id="ARBA00023125"/>
    </source>
</evidence>
<evidence type="ECO:0000256" key="4">
    <source>
        <dbReference type="ARBA" id="ARBA00023163"/>
    </source>
</evidence>
<evidence type="ECO:0000313" key="6">
    <source>
        <dbReference type="EMBL" id="QCI79121.1"/>
    </source>
</evidence>
<evidence type="ECO:0000259" key="5">
    <source>
        <dbReference type="PROSITE" id="PS50931"/>
    </source>
</evidence>
<keyword evidence="7" id="KW-1185">Reference proteome</keyword>